<name>A0ABN8I7Q4_9NEOP</name>
<keyword evidence="1" id="KW-0175">Coiled coil</keyword>
<dbReference type="EMBL" id="OW152830">
    <property type="protein sequence ID" value="CAH2048303.1"/>
    <property type="molecule type" value="Genomic_DNA"/>
</dbReference>
<feature type="coiled-coil region" evidence="1">
    <location>
        <begin position="104"/>
        <end position="131"/>
    </location>
</feature>
<evidence type="ECO:0000256" key="1">
    <source>
        <dbReference type="SAM" id="Coils"/>
    </source>
</evidence>
<dbReference type="Proteomes" id="UP000837857">
    <property type="component" value="Chromosome 18"/>
</dbReference>
<accession>A0ABN8I7Q4</accession>
<evidence type="ECO:0000313" key="2">
    <source>
        <dbReference type="EMBL" id="CAH2048303.1"/>
    </source>
</evidence>
<reference evidence="2" key="1">
    <citation type="submission" date="2022-03" db="EMBL/GenBank/DDBJ databases">
        <authorList>
            <person name="Martin H S."/>
        </authorList>
    </citation>
    <scope>NUCLEOTIDE SEQUENCE</scope>
</reference>
<proteinExistence type="predicted"/>
<protein>
    <submittedName>
        <fullName evidence="2">Uncharacterized protein</fullName>
    </submittedName>
</protein>
<keyword evidence="3" id="KW-1185">Reference proteome</keyword>
<sequence>MWHSWRGGNSAEVLSRYWAPRVAAARPAGPCASGCRSAMSVRRVHSALALLALAAAAHALIDDALDVIRLSKEIGEEVLNSWDVIGRPFNVTGGVELPLVRRREREVLARLAQVSRTIERLELRMERLGSVAMLLAKTGSRGARLELRLHEMADLLSRVASANRQMREYVRLQQELERATLENFAEWCVSHDSGGLPSLLERVHSLISPPHKHLLGRSILDLVLEDLKVGTEPFGTLTYKVRPRKYSRCKTVKCRKHRLPATANSPNTNENVR</sequence>
<organism evidence="2 3">
    <name type="scientific">Iphiclides podalirius</name>
    <name type="common">scarce swallowtail</name>
    <dbReference type="NCBI Taxonomy" id="110791"/>
    <lineage>
        <taxon>Eukaryota</taxon>
        <taxon>Metazoa</taxon>
        <taxon>Ecdysozoa</taxon>
        <taxon>Arthropoda</taxon>
        <taxon>Hexapoda</taxon>
        <taxon>Insecta</taxon>
        <taxon>Pterygota</taxon>
        <taxon>Neoptera</taxon>
        <taxon>Endopterygota</taxon>
        <taxon>Lepidoptera</taxon>
        <taxon>Glossata</taxon>
        <taxon>Ditrysia</taxon>
        <taxon>Papilionoidea</taxon>
        <taxon>Papilionidae</taxon>
        <taxon>Papilioninae</taxon>
        <taxon>Iphiclides</taxon>
    </lineage>
</organism>
<feature type="non-terminal residue" evidence="2">
    <location>
        <position position="1"/>
    </location>
</feature>
<gene>
    <name evidence="2" type="ORF">IPOD504_LOCUS5996</name>
</gene>
<evidence type="ECO:0000313" key="3">
    <source>
        <dbReference type="Proteomes" id="UP000837857"/>
    </source>
</evidence>